<accession>X1Q1P4</accession>
<organism evidence="6">
    <name type="scientific">marine sediment metagenome</name>
    <dbReference type="NCBI Taxonomy" id="412755"/>
    <lineage>
        <taxon>unclassified sequences</taxon>
        <taxon>metagenomes</taxon>
        <taxon>ecological metagenomes</taxon>
    </lineage>
</organism>
<comment type="caution">
    <text evidence="6">The sequence shown here is derived from an EMBL/GenBank/DDBJ whole genome shotgun (WGS) entry which is preliminary data.</text>
</comment>
<evidence type="ECO:0000256" key="2">
    <source>
        <dbReference type="ARBA" id="ARBA00022475"/>
    </source>
</evidence>
<evidence type="ECO:0000256" key="1">
    <source>
        <dbReference type="ARBA" id="ARBA00004162"/>
    </source>
</evidence>
<evidence type="ECO:0008006" key="7">
    <source>
        <dbReference type="Google" id="ProtNLM"/>
    </source>
</evidence>
<reference evidence="6" key="1">
    <citation type="journal article" date="2014" name="Front. Microbiol.">
        <title>High frequency of phylogenetically diverse reductive dehalogenase-homologous genes in deep subseafloor sedimentary metagenomes.</title>
        <authorList>
            <person name="Kawai M."/>
            <person name="Futagami T."/>
            <person name="Toyoda A."/>
            <person name="Takaki Y."/>
            <person name="Nishi S."/>
            <person name="Hori S."/>
            <person name="Arai W."/>
            <person name="Tsubouchi T."/>
            <person name="Morono Y."/>
            <person name="Uchiyama I."/>
            <person name="Ito T."/>
            <person name="Fujiyama A."/>
            <person name="Inagaki F."/>
            <person name="Takami H."/>
        </authorList>
    </citation>
    <scope>NUCLEOTIDE SEQUENCE</scope>
    <source>
        <strain evidence="6">Expedition CK06-06</strain>
    </source>
</reference>
<keyword evidence="5" id="KW-0472">Membrane</keyword>
<dbReference type="Gene3D" id="3.30.420.270">
    <property type="match status" value="1"/>
</dbReference>
<protein>
    <recommendedName>
        <fullName evidence="7">Biopolymer transporter ExbD</fullName>
    </recommendedName>
</protein>
<dbReference type="GO" id="GO:0022857">
    <property type="term" value="F:transmembrane transporter activity"/>
    <property type="evidence" value="ECO:0007669"/>
    <property type="project" value="InterPro"/>
</dbReference>
<feature type="non-terminal residue" evidence="6">
    <location>
        <position position="1"/>
    </location>
</feature>
<sequence>FQSENVNIYLSADGKIKVNGQPVSWEQLAVALRVAIPKSKDRMVILLASPKNHVKQIVDILDCARQQGAVKLAILKER</sequence>
<evidence type="ECO:0000256" key="4">
    <source>
        <dbReference type="ARBA" id="ARBA00022989"/>
    </source>
</evidence>
<comment type="subcellular location">
    <subcellularLocation>
        <location evidence="1">Cell membrane</location>
        <topology evidence="1">Single-pass membrane protein</topology>
    </subcellularLocation>
</comment>
<keyword evidence="3" id="KW-0812">Transmembrane</keyword>
<keyword evidence="2" id="KW-1003">Cell membrane</keyword>
<evidence type="ECO:0000256" key="5">
    <source>
        <dbReference type="ARBA" id="ARBA00023136"/>
    </source>
</evidence>
<dbReference type="EMBL" id="BARV01041213">
    <property type="protein sequence ID" value="GAI48681.1"/>
    <property type="molecule type" value="Genomic_DNA"/>
</dbReference>
<dbReference type="InterPro" id="IPR003400">
    <property type="entry name" value="ExbD"/>
</dbReference>
<evidence type="ECO:0000313" key="6">
    <source>
        <dbReference type="EMBL" id="GAI48681.1"/>
    </source>
</evidence>
<keyword evidence="4" id="KW-1133">Transmembrane helix</keyword>
<name>X1Q1P4_9ZZZZ</name>
<dbReference type="AlphaFoldDB" id="X1Q1P4"/>
<gene>
    <name evidence="6" type="ORF">S06H3_62483</name>
</gene>
<dbReference type="Pfam" id="PF02472">
    <property type="entry name" value="ExbD"/>
    <property type="match status" value="1"/>
</dbReference>
<evidence type="ECO:0000256" key="3">
    <source>
        <dbReference type="ARBA" id="ARBA00022692"/>
    </source>
</evidence>
<proteinExistence type="predicted"/>
<dbReference type="GO" id="GO:0005886">
    <property type="term" value="C:plasma membrane"/>
    <property type="evidence" value="ECO:0007669"/>
    <property type="project" value="UniProtKB-SubCell"/>
</dbReference>